<dbReference type="EMBL" id="JBANRG010000010">
    <property type="protein sequence ID" value="KAK7462700.1"/>
    <property type="molecule type" value="Genomic_DNA"/>
</dbReference>
<evidence type="ECO:0000313" key="2">
    <source>
        <dbReference type="EMBL" id="KAK7462700.1"/>
    </source>
</evidence>
<dbReference type="Proteomes" id="UP001498398">
    <property type="component" value="Unassembled WGS sequence"/>
</dbReference>
<proteinExistence type="predicted"/>
<accession>A0ABR1JKL6</accession>
<feature type="region of interest" description="Disordered" evidence="1">
    <location>
        <begin position="46"/>
        <end position="81"/>
    </location>
</feature>
<comment type="caution">
    <text evidence="2">The sequence shown here is derived from an EMBL/GenBank/DDBJ whole genome shotgun (WGS) entry which is preliminary data.</text>
</comment>
<keyword evidence="3" id="KW-1185">Reference proteome</keyword>
<sequence length="251" mass="28903">MDFMNSHQRSPTLDPLRHTSMNEIHDEIANGGVWSIRKMERATLMVEQKTTSKRKQSGEILPSKKRRTGKQGTRDTGNEEEVVADVDEENSKPNRILYKIDERVPAKFLEIDQDLVLKITDDEPGDQRRLTPGVKVYDYREALTMILNSQYYRPKFPNQATFDSFIYDEGENTVTVFQVTIAPSHDVKLSNKAWWTSLRGANTSEPPKFDYVVVTTDAMVKLEVTRPAASFFRYFYHMRIPADDVFAKLSA</sequence>
<evidence type="ECO:0000256" key="1">
    <source>
        <dbReference type="SAM" id="MobiDB-lite"/>
    </source>
</evidence>
<gene>
    <name evidence="2" type="ORF">VKT23_007288</name>
</gene>
<organism evidence="2 3">
    <name type="scientific">Marasmiellus scandens</name>
    <dbReference type="NCBI Taxonomy" id="2682957"/>
    <lineage>
        <taxon>Eukaryota</taxon>
        <taxon>Fungi</taxon>
        <taxon>Dikarya</taxon>
        <taxon>Basidiomycota</taxon>
        <taxon>Agaricomycotina</taxon>
        <taxon>Agaricomycetes</taxon>
        <taxon>Agaricomycetidae</taxon>
        <taxon>Agaricales</taxon>
        <taxon>Marasmiineae</taxon>
        <taxon>Omphalotaceae</taxon>
        <taxon>Marasmiellus</taxon>
    </lineage>
</organism>
<name>A0ABR1JKL6_9AGAR</name>
<evidence type="ECO:0000313" key="3">
    <source>
        <dbReference type="Proteomes" id="UP001498398"/>
    </source>
</evidence>
<reference evidence="2 3" key="1">
    <citation type="submission" date="2024-01" db="EMBL/GenBank/DDBJ databases">
        <title>A draft genome for the cacao thread blight pathogen Marasmiellus scandens.</title>
        <authorList>
            <person name="Baruah I.K."/>
            <person name="Leung J."/>
            <person name="Bukari Y."/>
            <person name="Amoako-Attah I."/>
            <person name="Meinhardt L.W."/>
            <person name="Bailey B.A."/>
            <person name="Cohen S.P."/>
        </authorList>
    </citation>
    <scope>NUCLEOTIDE SEQUENCE [LARGE SCALE GENOMIC DNA]</scope>
    <source>
        <strain evidence="2 3">GH-19</strain>
    </source>
</reference>
<protein>
    <submittedName>
        <fullName evidence="2">Uncharacterized protein</fullName>
    </submittedName>
</protein>